<dbReference type="Proteomes" id="UP000242570">
    <property type="component" value="Segment"/>
</dbReference>
<gene>
    <name evidence="5" type="primary">CP</name>
</gene>
<sequence length="203" mass="22435">MSTVVVRNNGSRQRTRRRRNQRRSTRGQPVVVVTAPRNTGGRRRRRRGGRTTRRAALPGGRSIRQTFVFSKDNLKGSATGSFTFGPSLSECEPFEGGVLKAFHEYKITNILLQFVSEASSTSSGSISYELDPHCKISSLSSTVNKFSVTKGGARSFTARMINGLEWHDSSEDQCRILYKGNGGNDIAGSFRVTITVAFQNPNR</sequence>
<keyword evidence="3" id="KW-0946">Virion</keyword>
<dbReference type="RefSeq" id="YP_009506761.1">
    <property type="nucleotide sequence ID" value="NC_038510.1"/>
</dbReference>
<dbReference type="InterPro" id="IPR029053">
    <property type="entry name" value="Viral_coat"/>
</dbReference>
<evidence type="ECO:0000256" key="2">
    <source>
        <dbReference type="ARBA" id="ARBA00022561"/>
    </source>
</evidence>
<evidence type="ECO:0000313" key="5">
    <source>
        <dbReference type="EMBL" id="ABG46339.1"/>
    </source>
</evidence>
<proteinExistence type="predicted"/>
<evidence type="ECO:0000256" key="1">
    <source>
        <dbReference type="ARBA" id="ARBA00004328"/>
    </source>
</evidence>
<dbReference type="GeneID" id="37617706"/>
<dbReference type="GO" id="GO:0019028">
    <property type="term" value="C:viral capsid"/>
    <property type="evidence" value="ECO:0007669"/>
    <property type="project" value="UniProtKB-KW"/>
</dbReference>
<feature type="compositionally biased region" description="Basic residues" evidence="4">
    <location>
        <begin position="13"/>
        <end position="25"/>
    </location>
</feature>
<reference evidence="5 6" key="1">
    <citation type="journal article" date="1996" name="Ann. Appl. Biol.">
        <title>A novel luteovirus from sweet potato, sweet potato leaf speckling virus.</title>
        <authorList>
            <person name="Fuentes S."/>
            <person name="Mayo M.A."/>
            <person name="Jolly C.A."/>
            <person name="Nakano M."/>
            <person name="Querci M."/>
            <person name="Salazar L.F."/>
        </authorList>
    </citation>
    <scope>NUCLEOTIDE SEQUENCE [LARGE SCALE GENOMIC DNA]</scope>
    <source>
        <strain evidence="5">Peruvian</strain>
    </source>
</reference>
<dbReference type="EMBL" id="DQ655700">
    <property type="protein sequence ID" value="ABG46339.1"/>
    <property type="molecule type" value="Genomic_RNA"/>
</dbReference>
<name>Q0ZA08_9VIRU</name>
<accession>Q0ZA08</accession>
<evidence type="ECO:0000313" key="6">
    <source>
        <dbReference type="Proteomes" id="UP000242570"/>
    </source>
</evidence>
<dbReference type="InterPro" id="IPR001517">
    <property type="entry name" value="Luteo_coat"/>
</dbReference>
<dbReference type="Gene3D" id="2.60.120.20">
    <property type="match status" value="1"/>
</dbReference>
<protein>
    <submittedName>
        <fullName evidence="5">Coat protein</fullName>
    </submittedName>
</protein>
<feature type="region of interest" description="Disordered" evidence="4">
    <location>
        <begin position="1"/>
        <end position="28"/>
    </location>
</feature>
<dbReference type="KEGG" id="vg:37617706"/>
<dbReference type="Pfam" id="PF00894">
    <property type="entry name" value="Luteo_coat"/>
    <property type="match status" value="1"/>
</dbReference>
<evidence type="ECO:0000256" key="3">
    <source>
        <dbReference type="ARBA" id="ARBA00022844"/>
    </source>
</evidence>
<keyword evidence="6" id="KW-1185">Reference proteome</keyword>
<keyword evidence="2 5" id="KW-0167">Capsid protein</keyword>
<dbReference type="PRINTS" id="PR00915">
    <property type="entry name" value="LUTEOGP1COAT"/>
</dbReference>
<dbReference type="OrthoDB" id="1817at10239"/>
<evidence type="ECO:0000256" key="4">
    <source>
        <dbReference type="SAM" id="MobiDB-lite"/>
    </source>
</evidence>
<organism evidence="5 6">
    <name type="scientific">Sweet potato leaf speckling virus</name>
    <dbReference type="NCBI Taxonomy" id="391912"/>
    <lineage>
        <taxon>Viruses</taxon>
        <taxon>Riboviria</taxon>
        <taxon>Orthornavirae</taxon>
        <taxon>Pisuviricota</taxon>
        <taxon>Pisoniviricetes</taxon>
        <taxon>Sobelivirales</taxon>
        <taxon>Solemoviridae</taxon>
        <taxon>Polerovirus</taxon>
        <taxon>Polerovirus SPLSV</taxon>
    </lineage>
</organism>
<dbReference type="GO" id="GO:0005198">
    <property type="term" value="F:structural molecule activity"/>
    <property type="evidence" value="ECO:0007669"/>
    <property type="project" value="InterPro"/>
</dbReference>
<comment type="subcellular location">
    <subcellularLocation>
        <location evidence="1">Virion</location>
    </subcellularLocation>
</comment>